<dbReference type="EMBL" id="JAAABI010000001">
    <property type="protein sequence ID" value="NAY91300.1"/>
    <property type="molecule type" value="Genomic_DNA"/>
</dbReference>
<organism evidence="1 2">
    <name type="scientific">Flagellimonas ochracea</name>
    <dbReference type="NCBI Taxonomy" id="2696472"/>
    <lineage>
        <taxon>Bacteria</taxon>
        <taxon>Pseudomonadati</taxon>
        <taxon>Bacteroidota</taxon>
        <taxon>Flavobacteriia</taxon>
        <taxon>Flavobacteriales</taxon>
        <taxon>Flavobacteriaceae</taxon>
        <taxon>Flagellimonas</taxon>
    </lineage>
</organism>
<accession>A0A964WWS0</accession>
<name>A0A964WWS0_9FLAO</name>
<comment type="caution">
    <text evidence="1">The sequence shown here is derived from an EMBL/GenBank/DDBJ whole genome shotgun (WGS) entry which is preliminary data.</text>
</comment>
<protein>
    <submittedName>
        <fullName evidence="1">Uncharacterized protein</fullName>
    </submittedName>
</protein>
<proteinExistence type="predicted"/>
<dbReference type="Proteomes" id="UP000667650">
    <property type="component" value="Unassembled WGS sequence"/>
</dbReference>
<keyword evidence="2" id="KW-1185">Reference proteome</keyword>
<evidence type="ECO:0000313" key="1">
    <source>
        <dbReference type="EMBL" id="NAY91300.1"/>
    </source>
</evidence>
<gene>
    <name evidence="1" type="ORF">GTQ34_05145</name>
</gene>
<sequence length="114" mass="13288">MYKILLKKIYAMTVYDTKSLLKECQTVLQYYLNKTESVMSLYQDTAETQYFLVAIKGTLSYLNNKEQVDMGYLKKCINGLIAGQKGRGGNDRLSELRQELEEELLLLKLRYNIK</sequence>
<dbReference type="AlphaFoldDB" id="A0A964WWS0"/>
<reference evidence="1" key="1">
    <citation type="submission" date="2020-01" db="EMBL/GenBank/DDBJ databases">
        <title>Muricauda ochracea sp. nov., isolated from a tidal flat of Garorim bay in Korea.</title>
        <authorList>
            <person name="Kim D."/>
            <person name="Yoo Y."/>
            <person name="Kim J.-J."/>
        </authorList>
    </citation>
    <scope>NUCLEOTIDE SEQUENCE</scope>
    <source>
        <strain evidence="1">JGD-17</strain>
    </source>
</reference>
<evidence type="ECO:0000313" key="2">
    <source>
        <dbReference type="Proteomes" id="UP000667650"/>
    </source>
</evidence>
<dbReference type="RefSeq" id="WP_166522671.1">
    <property type="nucleotide sequence ID" value="NZ_JAAABI010000001.1"/>
</dbReference>